<dbReference type="Proteomes" id="UP000595437">
    <property type="component" value="Chromosome 12"/>
</dbReference>
<proteinExistence type="predicted"/>
<evidence type="ECO:0000313" key="1">
    <source>
        <dbReference type="EMBL" id="QQP37735.1"/>
    </source>
</evidence>
<evidence type="ECO:0000313" key="2">
    <source>
        <dbReference type="Proteomes" id="UP000595437"/>
    </source>
</evidence>
<reference evidence="2" key="1">
    <citation type="submission" date="2021-01" db="EMBL/GenBank/DDBJ databases">
        <title>Caligus Genome Assembly.</title>
        <authorList>
            <person name="Gallardo-Escarate C."/>
        </authorList>
    </citation>
    <scope>NUCLEOTIDE SEQUENCE [LARGE SCALE GENOMIC DNA]</scope>
</reference>
<keyword evidence="2" id="KW-1185">Reference proteome</keyword>
<protein>
    <submittedName>
        <fullName evidence="1">Uncharacterized protein</fullName>
    </submittedName>
</protein>
<feature type="non-terminal residue" evidence="1">
    <location>
        <position position="1"/>
    </location>
</feature>
<gene>
    <name evidence="1" type="ORF">FKW44_018116</name>
</gene>
<dbReference type="EMBL" id="CP045901">
    <property type="protein sequence ID" value="QQP37735.1"/>
    <property type="molecule type" value="Genomic_DNA"/>
</dbReference>
<organism evidence="1 2">
    <name type="scientific">Caligus rogercresseyi</name>
    <name type="common">Sea louse</name>
    <dbReference type="NCBI Taxonomy" id="217165"/>
    <lineage>
        <taxon>Eukaryota</taxon>
        <taxon>Metazoa</taxon>
        <taxon>Ecdysozoa</taxon>
        <taxon>Arthropoda</taxon>
        <taxon>Crustacea</taxon>
        <taxon>Multicrustacea</taxon>
        <taxon>Hexanauplia</taxon>
        <taxon>Copepoda</taxon>
        <taxon>Siphonostomatoida</taxon>
        <taxon>Caligidae</taxon>
        <taxon>Caligus</taxon>
    </lineage>
</organism>
<dbReference type="AlphaFoldDB" id="A0A7T8JXQ9"/>
<dbReference type="OrthoDB" id="8124016at2759"/>
<sequence>FTCLNVHTGDHQVISLGLIRVKGYLPAEKAVELVDQRLLDFGIIRARDLVASTTDGASVMRKFGTLLDCLHQQCFAHALHLGVCD</sequence>
<accession>A0A7T8JXQ9</accession>
<feature type="non-terminal residue" evidence="1">
    <location>
        <position position="85"/>
    </location>
</feature>
<name>A0A7T8JXQ9_CALRO</name>